<dbReference type="Pfam" id="PF10143">
    <property type="entry name" value="PhosphMutase"/>
    <property type="match status" value="1"/>
</dbReference>
<comment type="function">
    <text evidence="2">Catalyzes the interconversion of 2-phosphoglycerate and 3-phosphoglycerate.</text>
</comment>
<dbReference type="Proteomes" id="UP000886819">
    <property type="component" value="Unassembled WGS sequence"/>
</dbReference>
<dbReference type="SUPFAM" id="SSF53649">
    <property type="entry name" value="Alkaline phosphatase-like"/>
    <property type="match status" value="1"/>
</dbReference>
<proteinExistence type="inferred from homology"/>
<dbReference type="EMBL" id="DVFI01000016">
    <property type="protein sequence ID" value="HIQ62209.1"/>
    <property type="molecule type" value="Genomic_DNA"/>
</dbReference>
<dbReference type="AlphaFoldDB" id="A0A9D1CJ13"/>
<dbReference type="Gene3D" id="3.40.720.10">
    <property type="entry name" value="Alkaline Phosphatase, subunit A"/>
    <property type="match status" value="2"/>
</dbReference>
<evidence type="ECO:0000313" key="9">
    <source>
        <dbReference type="Proteomes" id="UP000886819"/>
    </source>
</evidence>
<evidence type="ECO:0000256" key="4">
    <source>
        <dbReference type="ARBA" id="ARBA00005524"/>
    </source>
</evidence>
<dbReference type="GO" id="GO:0006096">
    <property type="term" value="P:glycolytic process"/>
    <property type="evidence" value="ECO:0007669"/>
    <property type="project" value="UniProtKB-KW"/>
</dbReference>
<reference evidence="8" key="1">
    <citation type="submission" date="2020-10" db="EMBL/GenBank/DDBJ databases">
        <authorList>
            <person name="Gilroy R."/>
        </authorList>
    </citation>
    <scope>NUCLEOTIDE SEQUENCE</scope>
    <source>
        <strain evidence="8">ChiHile30-977</strain>
    </source>
</reference>
<protein>
    <submittedName>
        <fullName evidence="8">Phosphoglycerate mutase</fullName>
    </submittedName>
</protein>
<accession>A0A9D1CJ13</accession>
<dbReference type="PANTHER" id="PTHR31209:SF4">
    <property type="entry name" value="2,3-BISPHOSPHOGLYCERATE-INDEPENDENT PHOSPHOGLYCERATE MUTASE"/>
    <property type="match status" value="1"/>
</dbReference>
<evidence type="ECO:0000256" key="5">
    <source>
        <dbReference type="ARBA" id="ARBA00023152"/>
    </source>
</evidence>
<dbReference type="PIRSF" id="PIRSF006392">
    <property type="entry name" value="IPGAM_arch"/>
    <property type="match status" value="1"/>
</dbReference>
<dbReference type="InterPro" id="IPR017850">
    <property type="entry name" value="Alkaline_phosphatase_core_sf"/>
</dbReference>
<dbReference type="Pfam" id="PF01676">
    <property type="entry name" value="Metalloenzyme"/>
    <property type="match status" value="1"/>
</dbReference>
<dbReference type="InterPro" id="IPR006124">
    <property type="entry name" value="Metalloenzyme"/>
</dbReference>
<comment type="similarity">
    <text evidence="4">Belongs to the BPG-independent phosphoglycerate mutase family. A-PGAM subfamily.</text>
</comment>
<dbReference type="PANTHER" id="PTHR31209">
    <property type="entry name" value="COFACTOR-INDEPENDENT PHOSPHOGLYCERATE MUTASE"/>
    <property type="match status" value="1"/>
</dbReference>
<keyword evidence="5" id="KW-0324">Glycolysis</keyword>
<dbReference type="GO" id="GO:0004619">
    <property type="term" value="F:phosphoglycerate mutase activity"/>
    <property type="evidence" value="ECO:0007669"/>
    <property type="project" value="UniProtKB-EC"/>
</dbReference>
<dbReference type="InterPro" id="IPR004456">
    <property type="entry name" value="Pglycerate_mutase_ApgM"/>
</dbReference>
<evidence type="ECO:0000313" key="8">
    <source>
        <dbReference type="EMBL" id="HIQ62209.1"/>
    </source>
</evidence>
<comment type="pathway">
    <text evidence="3">Carbohydrate degradation.</text>
</comment>
<evidence type="ECO:0000256" key="1">
    <source>
        <dbReference type="ARBA" id="ARBA00000370"/>
    </source>
</evidence>
<reference evidence="8" key="2">
    <citation type="journal article" date="2021" name="PeerJ">
        <title>Extensive microbial diversity within the chicken gut microbiome revealed by metagenomics and culture.</title>
        <authorList>
            <person name="Gilroy R."/>
            <person name="Ravi A."/>
            <person name="Getino M."/>
            <person name="Pursley I."/>
            <person name="Horton D.L."/>
            <person name="Alikhan N.F."/>
            <person name="Baker D."/>
            <person name="Gharbi K."/>
            <person name="Hall N."/>
            <person name="Watson M."/>
            <person name="Adriaenssens E.M."/>
            <person name="Foster-Nyarko E."/>
            <person name="Jarju S."/>
            <person name="Secka A."/>
            <person name="Antonio M."/>
            <person name="Oren A."/>
            <person name="Chaudhuri R.R."/>
            <person name="La Ragione R."/>
            <person name="Hildebrand F."/>
            <person name="Pallen M.J."/>
        </authorList>
    </citation>
    <scope>NUCLEOTIDE SEQUENCE</scope>
    <source>
        <strain evidence="8">ChiHile30-977</strain>
    </source>
</reference>
<sequence length="391" mass="41198">MRYVLIIGDGIADRPVAPLGGKTPLEALALPGMARLASQRMGLARTVPEGVAPGSDTAILSIFGCDPRTCYTGRAALEAAGAGVTLRQGETCWRVNLATVEGDEFAGALMRSHNGMGIGGREALDTVDALLADAEFSALARELGFVIHPSPTFRQMGVGPVGSAWGDPLPGPHDHLGEPIGELIPQGNIRRLVEASFHALRGRRANCIWPWAPGEAMGLDSFAERYGHSGPVVSAVPLVKGIARLCGLPAPEVEGATGELDTNYEGKVAAALSGLDAGADFAALHVEAPDECSHARDVEGKLEAIRRLDARVILPLLAGLDARGEAYRVLFLSDHPTLLESGAHDGAPVPFCLYDSRLSAAPRTFCERNAAQGERVEEGTTLMPRLFELPL</sequence>
<evidence type="ECO:0000256" key="3">
    <source>
        <dbReference type="ARBA" id="ARBA00004921"/>
    </source>
</evidence>
<gene>
    <name evidence="8" type="ORF">IAA66_01315</name>
</gene>
<comment type="catalytic activity">
    <reaction evidence="1">
        <text>(2R)-2-phosphoglycerate = (2R)-3-phosphoglycerate</text>
        <dbReference type="Rhea" id="RHEA:15901"/>
        <dbReference type="ChEBI" id="CHEBI:58272"/>
        <dbReference type="ChEBI" id="CHEBI:58289"/>
        <dbReference type="EC" id="5.4.2.12"/>
    </reaction>
</comment>
<name>A0A9D1CJ13_9FIRM</name>
<dbReference type="GO" id="GO:0046872">
    <property type="term" value="F:metal ion binding"/>
    <property type="evidence" value="ECO:0007669"/>
    <property type="project" value="InterPro"/>
</dbReference>
<evidence type="ECO:0000256" key="2">
    <source>
        <dbReference type="ARBA" id="ARBA00002315"/>
    </source>
</evidence>
<evidence type="ECO:0000259" key="7">
    <source>
        <dbReference type="Pfam" id="PF01676"/>
    </source>
</evidence>
<organism evidence="8 9">
    <name type="scientific">Candidatus Avichristensenella intestinipullorum</name>
    <dbReference type="NCBI Taxonomy" id="2840693"/>
    <lineage>
        <taxon>Bacteria</taxon>
        <taxon>Bacillati</taxon>
        <taxon>Bacillota</taxon>
        <taxon>Clostridia</taxon>
        <taxon>Candidatus Avichristensenella</taxon>
    </lineage>
</organism>
<comment type="caution">
    <text evidence="8">The sequence shown here is derived from an EMBL/GenBank/DDBJ whole genome shotgun (WGS) entry which is preliminary data.</text>
</comment>
<dbReference type="CDD" id="cd16011">
    <property type="entry name" value="iPGM_like"/>
    <property type="match status" value="1"/>
</dbReference>
<keyword evidence="6" id="KW-0413">Isomerase</keyword>
<evidence type="ECO:0000256" key="6">
    <source>
        <dbReference type="ARBA" id="ARBA00023235"/>
    </source>
</evidence>
<feature type="domain" description="Metalloenzyme" evidence="7">
    <location>
        <begin position="1"/>
        <end position="367"/>
    </location>
</feature>